<feature type="transmembrane region" description="Helical" evidence="8">
    <location>
        <begin position="115"/>
        <end position="140"/>
    </location>
</feature>
<keyword evidence="6 8" id="KW-0472">Membrane</keyword>
<evidence type="ECO:0000256" key="5">
    <source>
        <dbReference type="ARBA" id="ARBA00022989"/>
    </source>
</evidence>
<evidence type="ECO:0000256" key="2">
    <source>
        <dbReference type="ARBA" id="ARBA00022448"/>
    </source>
</evidence>
<dbReference type="GO" id="GO:0012505">
    <property type="term" value="C:endomembrane system"/>
    <property type="evidence" value="ECO:0007669"/>
    <property type="project" value="UniProtKB-SubCell"/>
</dbReference>
<dbReference type="InterPro" id="IPR023271">
    <property type="entry name" value="Aquaporin-like"/>
</dbReference>
<evidence type="ECO:0000256" key="7">
    <source>
        <dbReference type="RuleBase" id="RU000477"/>
    </source>
</evidence>
<dbReference type="EMBL" id="JATAAI010000003">
    <property type="protein sequence ID" value="KAK1747215.1"/>
    <property type="molecule type" value="Genomic_DNA"/>
</dbReference>
<keyword evidence="4" id="KW-0677">Repeat</keyword>
<evidence type="ECO:0000313" key="10">
    <source>
        <dbReference type="Proteomes" id="UP001224775"/>
    </source>
</evidence>
<organism evidence="9 10">
    <name type="scientific">Skeletonema marinoi</name>
    <dbReference type="NCBI Taxonomy" id="267567"/>
    <lineage>
        <taxon>Eukaryota</taxon>
        <taxon>Sar</taxon>
        <taxon>Stramenopiles</taxon>
        <taxon>Ochrophyta</taxon>
        <taxon>Bacillariophyta</taxon>
        <taxon>Coscinodiscophyceae</taxon>
        <taxon>Thalassiosirophycidae</taxon>
        <taxon>Thalassiosirales</taxon>
        <taxon>Skeletonemataceae</taxon>
        <taxon>Skeletonema</taxon>
        <taxon>Skeletonema marinoi-dohrnii complex</taxon>
    </lineage>
</organism>
<keyword evidence="2 7" id="KW-0813">Transport</keyword>
<dbReference type="GO" id="GO:0016020">
    <property type="term" value="C:membrane"/>
    <property type="evidence" value="ECO:0007669"/>
    <property type="project" value="InterPro"/>
</dbReference>
<gene>
    <name evidence="9" type="ORF">QTG54_002559</name>
</gene>
<feature type="transmembrane region" description="Helical" evidence="8">
    <location>
        <begin position="75"/>
        <end position="95"/>
    </location>
</feature>
<evidence type="ECO:0000256" key="1">
    <source>
        <dbReference type="ARBA" id="ARBA00004127"/>
    </source>
</evidence>
<feature type="transmembrane region" description="Helical" evidence="8">
    <location>
        <begin position="43"/>
        <end position="63"/>
    </location>
</feature>
<dbReference type="Proteomes" id="UP001224775">
    <property type="component" value="Unassembled WGS sequence"/>
</dbReference>
<feature type="transmembrane region" description="Helical" evidence="8">
    <location>
        <begin position="7"/>
        <end position="31"/>
    </location>
</feature>
<keyword evidence="10" id="KW-1185">Reference proteome</keyword>
<evidence type="ECO:0000313" key="9">
    <source>
        <dbReference type="EMBL" id="KAK1747215.1"/>
    </source>
</evidence>
<sequence>MSVPEMITYWAAQLIGAIVGSLCGGIVTSSYTSVSIGTDATLTQALLAETVFTFILCFVILCVATNPKVESNHYYGLSIGLVIVAGAISVGGKYGGAFNPAVALGLSITSGMSKLFYALLVSAANLVGGIVAVGCFRVVLPSEFEAGGTVGETAPLRGYL</sequence>
<name>A0AAD8YL81_9STRA</name>
<reference evidence="9" key="1">
    <citation type="submission" date="2023-06" db="EMBL/GenBank/DDBJ databases">
        <title>Survivors Of The Sea: Transcriptome response of Skeletonema marinoi to long-term dormancy.</title>
        <authorList>
            <person name="Pinder M.I.M."/>
            <person name="Kourtchenko O."/>
            <person name="Robertson E.K."/>
            <person name="Larsson T."/>
            <person name="Maumus F."/>
            <person name="Osuna-Cruz C.M."/>
            <person name="Vancaester E."/>
            <person name="Stenow R."/>
            <person name="Vandepoele K."/>
            <person name="Ploug H."/>
            <person name="Bruchert V."/>
            <person name="Godhe A."/>
            <person name="Topel M."/>
        </authorList>
    </citation>
    <scope>NUCLEOTIDE SEQUENCE</scope>
    <source>
        <strain evidence="9">R05AC</strain>
    </source>
</reference>
<dbReference type="Pfam" id="PF00230">
    <property type="entry name" value="MIP"/>
    <property type="match status" value="1"/>
</dbReference>
<keyword evidence="5 8" id="KW-1133">Transmembrane helix</keyword>
<dbReference type="SUPFAM" id="SSF81338">
    <property type="entry name" value="Aquaporin-like"/>
    <property type="match status" value="1"/>
</dbReference>
<dbReference type="PANTHER" id="PTHR45665:SF9">
    <property type="entry name" value="AQUAPORIN-8"/>
    <property type="match status" value="1"/>
</dbReference>
<comment type="similarity">
    <text evidence="7">Belongs to the MIP/aquaporin (TC 1.A.8) family.</text>
</comment>
<comment type="caution">
    <text evidence="9">The sequence shown here is derived from an EMBL/GenBank/DDBJ whole genome shotgun (WGS) entry which is preliminary data.</text>
</comment>
<proteinExistence type="inferred from homology"/>
<comment type="subcellular location">
    <subcellularLocation>
        <location evidence="1">Endomembrane system</location>
        <topology evidence="1">Multi-pass membrane protein</topology>
    </subcellularLocation>
</comment>
<evidence type="ECO:0000256" key="8">
    <source>
        <dbReference type="SAM" id="Phobius"/>
    </source>
</evidence>
<dbReference type="PANTHER" id="PTHR45665">
    <property type="entry name" value="AQUAPORIN-8"/>
    <property type="match status" value="1"/>
</dbReference>
<dbReference type="PRINTS" id="PR00783">
    <property type="entry name" value="MINTRINSICP"/>
</dbReference>
<evidence type="ECO:0000256" key="4">
    <source>
        <dbReference type="ARBA" id="ARBA00022737"/>
    </source>
</evidence>
<dbReference type="GO" id="GO:0019755">
    <property type="term" value="P:one-carbon compound transport"/>
    <property type="evidence" value="ECO:0007669"/>
    <property type="project" value="UniProtKB-ARBA"/>
</dbReference>
<accession>A0AAD8YL81</accession>
<evidence type="ECO:0000256" key="6">
    <source>
        <dbReference type="ARBA" id="ARBA00023136"/>
    </source>
</evidence>
<evidence type="ECO:0000256" key="3">
    <source>
        <dbReference type="ARBA" id="ARBA00022692"/>
    </source>
</evidence>
<dbReference type="GO" id="GO:0005737">
    <property type="term" value="C:cytoplasm"/>
    <property type="evidence" value="ECO:0007669"/>
    <property type="project" value="UniProtKB-ARBA"/>
</dbReference>
<protein>
    <submittedName>
        <fullName evidence="9">MIP/aquaporin family protein</fullName>
    </submittedName>
</protein>
<dbReference type="Gene3D" id="1.20.1080.10">
    <property type="entry name" value="Glycerol uptake facilitator protein"/>
    <property type="match status" value="1"/>
</dbReference>
<dbReference type="InterPro" id="IPR034294">
    <property type="entry name" value="Aquaporin_transptr"/>
</dbReference>
<dbReference type="GO" id="GO:0015250">
    <property type="term" value="F:water channel activity"/>
    <property type="evidence" value="ECO:0007669"/>
    <property type="project" value="UniProtKB-ARBA"/>
</dbReference>
<dbReference type="InterPro" id="IPR000425">
    <property type="entry name" value="MIP"/>
</dbReference>
<dbReference type="AlphaFoldDB" id="A0AAD8YL81"/>
<keyword evidence="3 7" id="KW-0812">Transmembrane</keyword>